<dbReference type="Proteomes" id="UP000034181">
    <property type="component" value="Unassembled WGS sequence"/>
</dbReference>
<reference evidence="1 2" key="1">
    <citation type="journal article" date="2015" name="Nature">
        <title>rRNA introns, odd ribosomes, and small enigmatic genomes across a large radiation of phyla.</title>
        <authorList>
            <person name="Brown C.T."/>
            <person name="Hug L.A."/>
            <person name="Thomas B.C."/>
            <person name="Sharon I."/>
            <person name="Castelle C.J."/>
            <person name="Singh A."/>
            <person name="Wilkins M.J."/>
            <person name="Williams K.H."/>
            <person name="Banfield J.F."/>
        </authorList>
    </citation>
    <scope>NUCLEOTIDE SEQUENCE [LARGE SCALE GENOMIC DNA]</scope>
</reference>
<evidence type="ECO:0000313" key="2">
    <source>
        <dbReference type="Proteomes" id="UP000034181"/>
    </source>
</evidence>
<name>A0A0G0KJE2_9BACT</name>
<evidence type="ECO:0000313" key="1">
    <source>
        <dbReference type="EMBL" id="KKQ75620.1"/>
    </source>
</evidence>
<dbReference type="EMBL" id="LBUZ01000008">
    <property type="protein sequence ID" value="KKQ75620.1"/>
    <property type="molecule type" value="Genomic_DNA"/>
</dbReference>
<protein>
    <recommendedName>
        <fullName evidence="3">Peptidase C39-like domain-containing protein</fullName>
    </recommendedName>
</protein>
<gene>
    <name evidence="1" type="ORF">US96_C0008G0006</name>
</gene>
<comment type="caution">
    <text evidence="1">The sequence shown here is derived from an EMBL/GenBank/DDBJ whole genome shotgun (WGS) entry which is preliminary data.</text>
</comment>
<evidence type="ECO:0008006" key="3">
    <source>
        <dbReference type="Google" id="ProtNLM"/>
    </source>
</evidence>
<dbReference type="AlphaFoldDB" id="A0A0G0KJE2"/>
<sequence>MTVNNFFLSFVRALFLGIKELKAKIILHKLNKQEYFVNKHPVYINQRQKGVDTYWSKRICAIASLQMAIETLTKRKIKTLDLVNGCLAFGGYDIVTDTGWYHSSLVEAAKGYGINAQKYRFFGLNSQAISIVNGDFVLSSLESPNGGHMILLYGVRIDDNHNVEGFWAHDPGDYKPLRKNIFLTSKEFLQRTKFQGITIHG</sequence>
<accession>A0A0G0KJE2</accession>
<organism evidence="1 2">
    <name type="scientific">Candidatus Woesebacteria bacterium GW2011_GWB1_38_5b</name>
    <dbReference type="NCBI Taxonomy" id="1618569"/>
    <lineage>
        <taxon>Bacteria</taxon>
        <taxon>Candidatus Woeseibacteriota</taxon>
    </lineage>
</organism>
<dbReference type="Gene3D" id="3.90.70.10">
    <property type="entry name" value="Cysteine proteinases"/>
    <property type="match status" value="1"/>
</dbReference>
<proteinExistence type="predicted"/>